<name>D2W230_NAEGR</name>
<dbReference type="PROSITE" id="PS51450">
    <property type="entry name" value="LRR"/>
    <property type="match status" value="3"/>
</dbReference>
<dbReference type="GO" id="GO:0005829">
    <property type="term" value="C:cytosol"/>
    <property type="evidence" value="ECO:0007669"/>
    <property type="project" value="TreeGrafter"/>
</dbReference>
<dbReference type="RefSeq" id="XP_002669616.1">
    <property type="nucleotide sequence ID" value="XM_002669570.1"/>
</dbReference>
<dbReference type="GO" id="GO:0031267">
    <property type="term" value="F:small GTPase binding"/>
    <property type="evidence" value="ECO:0007669"/>
    <property type="project" value="TreeGrafter"/>
</dbReference>
<dbReference type="Gene3D" id="3.80.10.10">
    <property type="entry name" value="Ribonuclease Inhibitor"/>
    <property type="match status" value="3"/>
</dbReference>
<sequence>MLLGLTEDYSILLRVFGFLPFQHVVRVYSVVCKQWHCISLMQSHSTLTLNWTRDTGPHGTDMHERMQALSNTPMLACVSSLDLSNNLLGDACIYMLCESPFACNLTKLNLSRNELSNNGVSYLTSTPFLANLQELNLEGNRISSEGLQSISECSFMSGLKTLNLNQNLIDESGVIALSHSPYMSCLTNLSLNVNNIRNLGVKSISSSIFLADLQILSLSGCGLDNEDVKWIANGMMTNLVDLDLSDNLISDVSSLASYSKLMRLSKLNLKGNYIIEKDALVILTSNSLSNLTQLNLSCNCIANIEEIRNISNSNKKLQIDLQDNDPVRSLLLGDNL</sequence>
<dbReference type="InterPro" id="IPR027038">
    <property type="entry name" value="RanGap"/>
</dbReference>
<dbReference type="Pfam" id="PF13516">
    <property type="entry name" value="LRR_6"/>
    <property type="match status" value="3"/>
</dbReference>
<dbReference type="SMART" id="SM00369">
    <property type="entry name" value="LRR_TYP"/>
    <property type="match status" value="4"/>
</dbReference>
<keyword evidence="2" id="KW-0677">Repeat</keyword>
<dbReference type="SUPFAM" id="SSF81383">
    <property type="entry name" value="F-box domain"/>
    <property type="match status" value="1"/>
</dbReference>
<accession>D2W230</accession>
<proteinExistence type="predicted"/>
<reference evidence="3 4" key="1">
    <citation type="journal article" date="2010" name="Cell">
        <title>The genome of Naegleria gruberi illuminates early eukaryotic versatility.</title>
        <authorList>
            <person name="Fritz-Laylin L.K."/>
            <person name="Prochnik S.E."/>
            <person name="Ginger M.L."/>
            <person name="Dacks J.B."/>
            <person name="Carpenter M.L."/>
            <person name="Field M.C."/>
            <person name="Kuo A."/>
            <person name="Paredez A."/>
            <person name="Chapman J."/>
            <person name="Pham J."/>
            <person name="Shu S."/>
            <person name="Neupane R."/>
            <person name="Cipriano M."/>
            <person name="Mancuso J."/>
            <person name="Tu H."/>
            <person name="Salamov A."/>
            <person name="Lindquist E."/>
            <person name="Shapiro H."/>
            <person name="Lucas S."/>
            <person name="Grigoriev I.V."/>
            <person name="Cande W.Z."/>
            <person name="Fulton C."/>
            <person name="Rokhsar D.S."/>
            <person name="Dawson S.C."/>
        </authorList>
    </citation>
    <scope>NUCLEOTIDE SEQUENCE [LARGE SCALE GENOMIC DNA]</scope>
    <source>
        <strain evidence="3 4">NEG-M</strain>
    </source>
</reference>
<dbReference type="SMART" id="SM00368">
    <property type="entry name" value="LRR_RI"/>
    <property type="match status" value="4"/>
</dbReference>
<dbReference type="SUPFAM" id="SSF52047">
    <property type="entry name" value="RNI-like"/>
    <property type="match status" value="1"/>
</dbReference>
<evidence type="ECO:0000313" key="4">
    <source>
        <dbReference type="Proteomes" id="UP000006671"/>
    </source>
</evidence>
<evidence type="ECO:0000256" key="2">
    <source>
        <dbReference type="ARBA" id="ARBA00022737"/>
    </source>
</evidence>
<evidence type="ECO:0000256" key="1">
    <source>
        <dbReference type="ARBA" id="ARBA00022614"/>
    </source>
</evidence>
<dbReference type="STRING" id="5762.D2W230"/>
<dbReference type="GO" id="GO:0048471">
    <property type="term" value="C:perinuclear region of cytoplasm"/>
    <property type="evidence" value="ECO:0007669"/>
    <property type="project" value="TreeGrafter"/>
</dbReference>
<dbReference type="Proteomes" id="UP000006671">
    <property type="component" value="Unassembled WGS sequence"/>
</dbReference>
<keyword evidence="4" id="KW-1185">Reference proteome</keyword>
<dbReference type="GO" id="GO:0005096">
    <property type="term" value="F:GTPase activator activity"/>
    <property type="evidence" value="ECO:0007669"/>
    <property type="project" value="InterPro"/>
</dbReference>
<dbReference type="SMART" id="SM00367">
    <property type="entry name" value="LRR_CC"/>
    <property type="match status" value="4"/>
</dbReference>
<dbReference type="PANTHER" id="PTHR24113:SF15">
    <property type="entry name" value="NACHT DOMAIN-CONTAINING PROTEIN"/>
    <property type="match status" value="1"/>
</dbReference>
<dbReference type="SMART" id="SM00365">
    <property type="entry name" value="LRR_SD22"/>
    <property type="match status" value="3"/>
</dbReference>
<evidence type="ECO:0000313" key="3">
    <source>
        <dbReference type="EMBL" id="EFC36872.1"/>
    </source>
</evidence>
<gene>
    <name evidence="3" type="ORF">NAEGRDRAFT_75440</name>
</gene>
<protein>
    <submittedName>
        <fullName evidence="3">Predicted protein</fullName>
    </submittedName>
</protein>
<dbReference type="KEGG" id="ngr:NAEGRDRAFT_75440"/>
<dbReference type="InterPro" id="IPR003591">
    <property type="entry name" value="Leu-rich_rpt_typical-subtyp"/>
</dbReference>
<dbReference type="OrthoDB" id="120976at2759"/>
<dbReference type="InterPro" id="IPR036047">
    <property type="entry name" value="F-box-like_dom_sf"/>
</dbReference>
<dbReference type="InterPro" id="IPR006553">
    <property type="entry name" value="Leu-rich_rpt_Cys-con_subtyp"/>
</dbReference>
<dbReference type="PANTHER" id="PTHR24113">
    <property type="entry name" value="RAN GTPASE-ACTIVATING PROTEIN 1"/>
    <property type="match status" value="1"/>
</dbReference>
<dbReference type="GeneID" id="8856151"/>
<keyword evidence="1" id="KW-0433">Leucine-rich repeat</keyword>
<organism evidence="4">
    <name type="scientific">Naegleria gruberi</name>
    <name type="common">Amoeba</name>
    <dbReference type="NCBI Taxonomy" id="5762"/>
    <lineage>
        <taxon>Eukaryota</taxon>
        <taxon>Discoba</taxon>
        <taxon>Heterolobosea</taxon>
        <taxon>Tetramitia</taxon>
        <taxon>Eutetramitia</taxon>
        <taxon>Vahlkampfiidae</taxon>
        <taxon>Naegleria</taxon>
    </lineage>
</organism>
<dbReference type="EMBL" id="GG738924">
    <property type="protein sequence ID" value="EFC36872.1"/>
    <property type="molecule type" value="Genomic_DNA"/>
</dbReference>
<dbReference type="GO" id="GO:0006913">
    <property type="term" value="P:nucleocytoplasmic transport"/>
    <property type="evidence" value="ECO:0007669"/>
    <property type="project" value="TreeGrafter"/>
</dbReference>
<dbReference type="InterPro" id="IPR032675">
    <property type="entry name" value="LRR_dom_sf"/>
</dbReference>
<dbReference type="GO" id="GO:0005634">
    <property type="term" value="C:nucleus"/>
    <property type="evidence" value="ECO:0007669"/>
    <property type="project" value="TreeGrafter"/>
</dbReference>
<dbReference type="InParanoid" id="D2W230"/>
<dbReference type="AlphaFoldDB" id="D2W230"/>
<dbReference type="InterPro" id="IPR001611">
    <property type="entry name" value="Leu-rich_rpt"/>
</dbReference>
<dbReference type="VEuPathDB" id="AmoebaDB:NAEGRDRAFT_75440"/>